<proteinExistence type="predicted"/>
<protein>
    <recommendedName>
        <fullName evidence="3">PIN domain-containing protein</fullName>
    </recommendedName>
</protein>
<accession>A0A8J3XE87</accession>
<dbReference type="RefSeq" id="WP_204073523.1">
    <property type="nucleotide sequence ID" value="NZ_BAABHI010000013.1"/>
</dbReference>
<evidence type="ECO:0000313" key="2">
    <source>
        <dbReference type="Proteomes" id="UP000622547"/>
    </source>
</evidence>
<organism evidence="1 2">
    <name type="scientific">Planotetraspora phitsanulokensis</name>
    <dbReference type="NCBI Taxonomy" id="575192"/>
    <lineage>
        <taxon>Bacteria</taxon>
        <taxon>Bacillati</taxon>
        <taxon>Actinomycetota</taxon>
        <taxon>Actinomycetes</taxon>
        <taxon>Streptosporangiales</taxon>
        <taxon>Streptosporangiaceae</taxon>
        <taxon>Planotetraspora</taxon>
    </lineage>
</organism>
<name>A0A8J3XE87_9ACTN</name>
<comment type="caution">
    <text evidence="1">The sequence shown here is derived from an EMBL/GenBank/DDBJ whole genome shotgun (WGS) entry which is preliminary data.</text>
</comment>
<dbReference type="AlphaFoldDB" id="A0A8J3XE87"/>
<evidence type="ECO:0000313" key="1">
    <source>
        <dbReference type="EMBL" id="GII37835.1"/>
    </source>
</evidence>
<reference evidence="1 2" key="1">
    <citation type="submission" date="2021-01" db="EMBL/GenBank/DDBJ databases">
        <title>Whole genome shotgun sequence of Planotetraspora phitsanulokensis NBRC 104273.</title>
        <authorList>
            <person name="Komaki H."/>
            <person name="Tamura T."/>
        </authorList>
    </citation>
    <scope>NUCLEOTIDE SEQUENCE [LARGE SCALE GENOMIC DNA]</scope>
    <source>
        <strain evidence="1 2">NBRC 104273</strain>
    </source>
</reference>
<dbReference type="Proteomes" id="UP000622547">
    <property type="component" value="Unassembled WGS sequence"/>
</dbReference>
<dbReference type="EMBL" id="BOOP01000010">
    <property type="protein sequence ID" value="GII37835.1"/>
    <property type="molecule type" value="Genomic_DNA"/>
</dbReference>
<evidence type="ECO:0008006" key="3">
    <source>
        <dbReference type="Google" id="ProtNLM"/>
    </source>
</evidence>
<keyword evidence="2" id="KW-1185">Reference proteome</keyword>
<gene>
    <name evidence="1" type="ORF">Pph01_28380</name>
</gene>
<sequence length="137" mass="14910">MNTVSGLIMDTSALEAWARQEPAAFMRLGEIKEMSASLLIPSVCVAEAFSRAGTDEERWLITQILGADFTLGGVESALTSQQALLVSYRLLKGTTVSDLSLAHAAAFYDLRGWPILTARPEVLQARYPDIPVIDILN</sequence>